<keyword evidence="2" id="KW-1185">Reference proteome</keyword>
<dbReference type="EMBL" id="PQFF01000174">
    <property type="protein sequence ID" value="RHZ77175.1"/>
    <property type="molecule type" value="Genomic_DNA"/>
</dbReference>
<evidence type="ECO:0000313" key="2">
    <source>
        <dbReference type="Proteomes" id="UP000266861"/>
    </source>
</evidence>
<dbReference type="Proteomes" id="UP000266861">
    <property type="component" value="Unassembled WGS sequence"/>
</dbReference>
<organism evidence="1 2">
    <name type="scientific">Diversispora epigaea</name>
    <dbReference type="NCBI Taxonomy" id="1348612"/>
    <lineage>
        <taxon>Eukaryota</taxon>
        <taxon>Fungi</taxon>
        <taxon>Fungi incertae sedis</taxon>
        <taxon>Mucoromycota</taxon>
        <taxon>Glomeromycotina</taxon>
        <taxon>Glomeromycetes</taxon>
        <taxon>Diversisporales</taxon>
        <taxon>Diversisporaceae</taxon>
        <taxon>Diversispora</taxon>
    </lineage>
</organism>
<dbReference type="PANTHER" id="PTHR47642">
    <property type="entry name" value="ATP-DEPENDENT DNA HELICASE"/>
    <property type="match status" value="1"/>
</dbReference>
<reference evidence="1 2" key="1">
    <citation type="submission" date="2018-08" db="EMBL/GenBank/DDBJ databases">
        <title>Genome and evolution of the arbuscular mycorrhizal fungus Diversispora epigaea (formerly Glomus versiforme) and its bacterial endosymbionts.</title>
        <authorList>
            <person name="Sun X."/>
            <person name="Fei Z."/>
            <person name="Harrison M."/>
        </authorList>
    </citation>
    <scope>NUCLEOTIDE SEQUENCE [LARGE SCALE GENOMIC DNA]</scope>
    <source>
        <strain evidence="1 2">IT104</strain>
    </source>
</reference>
<proteinExistence type="predicted"/>
<comment type="caution">
    <text evidence="1">The sequence shown here is derived from an EMBL/GenBank/DDBJ whole genome shotgun (WGS) entry which is preliminary data.</text>
</comment>
<gene>
    <name evidence="1" type="ORF">Glove_184g141</name>
</gene>
<sequence>MECENKENEEEKDKEGHELRCKEVPIVSDNLLTFISNLFGGIPILLVGDLAQLPLVKDHQHNIDNFHYKMYLHKTKGLTLPHFTVSIDESMFATGQAYVALSHSPSLELLNIVSFDVSAIKVDEQMLVKYTRLKDIFDKGIRQRITNVQN</sequence>
<accession>A0A397IMQ7</accession>
<dbReference type="InterPro" id="IPR051055">
    <property type="entry name" value="PIF1_helicase"/>
</dbReference>
<dbReference type="AlphaFoldDB" id="A0A397IMQ7"/>
<dbReference type="OrthoDB" id="416437at2759"/>
<protein>
    <recommendedName>
        <fullName evidence="3">DNA helicase</fullName>
    </recommendedName>
</protein>
<evidence type="ECO:0000313" key="1">
    <source>
        <dbReference type="EMBL" id="RHZ77175.1"/>
    </source>
</evidence>
<evidence type="ECO:0008006" key="3">
    <source>
        <dbReference type="Google" id="ProtNLM"/>
    </source>
</evidence>
<name>A0A397IMQ7_9GLOM</name>
<dbReference type="STRING" id="1348612.A0A397IMQ7"/>